<feature type="non-terminal residue" evidence="1">
    <location>
        <position position="1"/>
    </location>
</feature>
<proteinExistence type="predicted"/>
<sequence>LINSIDILRARRATGLMTRDNYRTVNNITLGKYPEAK</sequence>
<evidence type="ECO:0000313" key="2">
    <source>
        <dbReference type="Proteomes" id="UP000460654"/>
    </source>
</evidence>
<evidence type="ECO:0000313" key="1">
    <source>
        <dbReference type="EMBL" id="TXU22467.1"/>
    </source>
</evidence>
<dbReference type="InterPro" id="IPR009610">
    <property type="entry name" value="CbtA_toxin"/>
</dbReference>
<organism evidence="1 2">
    <name type="scientific">Escherichia coli</name>
    <dbReference type="NCBI Taxonomy" id="562"/>
    <lineage>
        <taxon>Bacteria</taxon>
        <taxon>Pseudomonadati</taxon>
        <taxon>Pseudomonadota</taxon>
        <taxon>Gammaproteobacteria</taxon>
        <taxon>Enterobacterales</taxon>
        <taxon>Enterobacteriaceae</taxon>
        <taxon>Escherichia</taxon>
    </lineage>
</organism>
<name>A0A8T9CKJ4_ECOLX</name>
<comment type="caution">
    <text evidence="1">The sequence shown here is derived from an EMBL/GenBank/DDBJ whole genome shotgun (WGS) entry which is preliminary data.</text>
</comment>
<accession>A0A8T9CKJ4</accession>
<reference evidence="1 2" key="1">
    <citation type="submission" date="2018-09" db="EMBL/GenBank/DDBJ databases">
        <title>Persistent metagenomic signatures of early life antibiotic treatment in the infant gut microbiota and resistome.</title>
        <authorList>
            <person name="Gasparrini A.J."/>
        </authorList>
    </citation>
    <scope>NUCLEOTIDE SEQUENCE [LARGE SCALE GENOMIC DNA]</scope>
    <source>
        <strain evidence="1 2">T0181B.E-10</strain>
    </source>
</reference>
<evidence type="ECO:0008006" key="3">
    <source>
        <dbReference type="Google" id="ProtNLM"/>
    </source>
</evidence>
<dbReference type="Proteomes" id="UP000460654">
    <property type="component" value="Unassembled WGS sequence"/>
</dbReference>
<dbReference type="AlphaFoldDB" id="A0A8T9CKJ4"/>
<gene>
    <name evidence="1" type="ORF">D4N09_29180</name>
</gene>
<dbReference type="EMBL" id="QYOH01000438">
    <property type="protein sequence ID" value="TXU22467.1"/>
    <property type="molecule type" value="Genomic_DNA"/>
</dbReference>
<protein>
    <recommendedName>
        <fullName evidence="3">Toxin</fullName>
    </recommendedName>
</protein>
<dbReference type="Pfam" id="PF06755">
    <property type="entry name" value="CbtA_toxin"/>
    <property type="match status" value="1"/>
</dbReference>